<dbReference type="AlphaFoldDB" id="A0A8T1NEC7"/>
<comment type="caution">
    <text evidence="1">The sequence shown here is derived from an EMBL/GenBank/DDBJ whole genome shotgun (WGS) entry which is preliminary data.</text>
</comment>
<accession>A0A8T1NEC7</accession>
<gene>
    <name evidence="1" type="ORF">CIPAW_15G120200</name>
</gene>
<name>A0A8T1NEC7_CARIL</name>
<evidence type="ECO:0000313" key="2">
    <source>
        <dbReference type="Proteomes" id="UP000811609"/>
    </source>
</evidence>
<evidence type="ECO:0000313" key="1">
    <source>
        <dbReference type="EMBL" id="KAG6627330.1"/>
    </source>
</evidence>
<keyword evidence="2" id="KW-1185">Reference proteome</keyword>
<protein>
    <submittedName>
        <fullName evidence="1">Uncharacterized protein</fullName>
    </submittedName>
</protein>
<reference evidence="1" key="1">
    <citation type="submission" date="2020-12" db="EMBL/GenBank/DDBJ databases">
        <title>WGS assembly of Carya illinoinensis cv. Pawnee.</title>
        <authorList>
            <person name="Platts A."/>
            <person name="Shu S."/>
            <person name="Wright S."/>
            <person name="Barry K."/>
            <person name="Edger P."/>
            <person name="Pires J.C."/>
            <person name="Schmutz J."/>
        </authorList>
    </citation>
    <scope>NUCLEOTIDE SEQUENCE</scope>
    <source>
        <tissue evidence="1">Leaf</tissue>
    </source>
</reference>
<proteinExistence type="predicted"/>
<dbReference type="Proteomes" id="UP000811609">
    <property type="component" value="Chromosome 15"/>
</dbReference>
<sequence>MVSSLYLVVKYLRFIYTLETSFCDLIPIFRTRLAHFKEINNLVAQFVTIIQCETLRFHQQLFLLDLLCCKLRWVIRCSLLQRLLVQNSRTMLDAQKLLLY</sequence>
<organism evidence="1 2">
    <name type="scientific">Carya illinoinensis</name>
    <name type="common">Pecan</name>
    <dbReference type="NCBI Taxonomy" id="32201"/>
    <lineage>
        <taxon>Eukaryota</taxon>
        <taxon>Viridiplantae</taxon>
        <taxon>Streptophyta</taxon>
        <taxon>Embryophyta</taxon>
        <taxon>Tracheophyta</taxon>
        <taxon>Spermatophyta</taxon>
        <taxon>Magnoliopsida</taxon>
        <taxon>eudicotyledons</taxon>
        <taxon>Gunneridae</taxon>
        <taxon>Pentapetalae</taxon>
        <taxon>rosids</taxon>
        <taxon>fabids</taxon>
        <taxon>Fagales</taxon>
        <taxon>Juglandaceae</taxon>
        <taxon>Carya</taxon>
    </lineage>
</organism>
<dbReference type="EMBL" id="CM031823">
    <property type="protein sequence ID" value="KAG6627330.1"/>
    <property type="molecule type" value="Genomic_DNA"/>
</dbReference>